<name>A0A8B6XA67_9BURK</name>
<organism evidence="2 3">
    <name type="scientific">Derxia gummosa DSM 723</name>
    <dbReference type="NCBI Taxonomy" id="1121388"/>
    <lineage>
        <taxon>Bacteria</taxon>
        <taxon>Pseudomonadati</taxon>
        <taxon>Pseudomonadota</taxon>
        <taxon>Betaproteobacteria</taxon>
        <taxon>Burkholderiales</taxon>
        <taxon>Alcaligenaceae</taxon>
        <taxon>Derxia</taxon>
    </lineage>
</organism>
<keyword evidence="2" id="KW-1185">Reference proteome</keyword>
<protein>
    <submittedName>
        <fullName evidence="3">Alpha/beta hydrolase</fullName>
        <ecNumber evidence="3">3.-.-.-</ecNumber>
    </submittedName>
</protein>
<dbReference type="OrthoDB" id="9801763at2"/>
<accession>A0A8B6XA67</accession>
<dbReference type="Proteomes" id="UP000675920">
    <property type="component" value="Unplaced"/>
</dbReference>
<reference evidence="3" key="3">
    <citation type="journal article" date="2023" name="Chem. Biol. Interact.">
        <title>The ESTHER database on alpha/beta hydrolase fold proteins - An overview of recent developments.</title>
        <authorList>
            <person name="Chatonnet A."/>
            <person name="Perochon M."/>
            <person name="Velluet E."/>
            <person name="Marchot P."/>
        </authorList>
    </citation>
    <scope>NUCLEOTIDE SEQUENCE</scope>
</reference>
<dbReference type="Gene3D" id="3.40.50.1820">
    <property type="entry name" value="alpha/beta hydrolase"/>
    <property type="match status" value="1"/>
</dbReference>
<keyword evidence="3" id="KW-0378">Hydrolase</keyword>
<reference evidence="3" key="1">
    <citation type="journal article" date="2000" name="Curr. Protein Pept. Sci.">
        <title>Alpha/Beta-hydrolase fold enzymes: structures, functions and mechanisms.</title>
        <authorList>
            <person name="Holmquist M."/>
        </authorList>
    </citation>
    <scope>NUCLEOTIDE SEQUENCE</scope>
</reference>
<dbReference type="GO" id="GO:0016787">
    <property type="term" value="F:hydrolase activity"/>
    <property type="evidence" value="ECO:0007669"/>
    <property type="project" value="InterPro"/>
</dbReference>
<sequence length="245" mass="24409">MTLPTITTPLAGPDQQPLSCGKPAWLVVLLHEHGRDGDYVLEPAVEWAPTLLKAEFLAPNAPSAADGGRAWFAPGADGRPDPATLDAAASAVLATADAKLAERKLGAERLALVGFGAGAAVALHAGLMRAAGAEAGSLRPGVGAIVAVAGGLAGEAPVAPAAAGADDLPAILCVRSGEAAPAELRDPPATADALAAAGWPVARQTCDGDWHGLDEDGLAAIAGFLKTALTRPGPDAPADDHDHDH</sequence>
<feature type="domain" description="Phospholipase/carboxylesterase/thioesterase" evidence="1">
    <location>
        <begin position="23"/>
        <end position="227"/>
    </location>
</feature>
<dbReference type="RefSeq" id="WP_051379030.1">
    <property type="nucleotide sequence ID" value="NZ_KI519499.1"/>
</dbReference>
<dbReference type="Pfam" id="PF02230">
    <property type="entry name" value="Abhydrolase_2"/>
    <property type="match status" value="1"/>
</dbReference>
<reference evidence="3" key="2">
    <citation type="journal article" date="2009" name="Protein Pept. Lett.">
        <title>Alpha/beta hydrolase fold: an update.</title>
        <authorList>
            <person name="Carr P.D."/>
            <person name="Ollis D.L."/>
        </authorList>
    </citation>
    <scope>NUCLEOTIDE SEQUENCE</scope>
</reference>
<reference evidence="3" key="4">
    <citation type="submission" date="2025-08" db="UniProtKB">
        <authorList>
            <consortium name="RefSeq"/>
        </authorList>
    </citation>
    <scope>IDENTIFICATION</scope>
</reference>
<proteinExistence type="predicted"/>
<dbReference type="InterPro" id="IPR029058">
    <property type="entry name" value="AB_hydrolase_fold"/>
</dbReference>
<dbReference type="InterPro" id="IPR003140">
    <property type="entry name" value="PLipase/COase/thioEstase"/>
</dbReference>
<dbReference type="AlphaFoldDB" id="A0A8B6XA67"/>
<dbReference type="SUPFAM" id="SSF53474">
    <property type="entry name" value="alpha/beta-Hydrolases"/>
    <property type="match status" value="1"/>
</dbReference>
<dbReference type="EC" id="3.-.-.-" evidence="3"/>
<evidence type="ECO:0000259" key="1">
    <source>
        <dbReference type="Pfam" id="PF02230"/>
    </source>
</evidence>
<evidence type="ECO:0000313" key="3">
    <source>
        <dbReference type="RefSeq" id="WP_051379030.1"/>
    </source>
</evidence>
<evidence type="ECO:0000313" key="2">
    <source>
        <dbReference type="Proteomes" id="UP000675920"/>
    </source>
</evidence>